<reference evidence="4" key="1">
    <citation type="submission" date="2025-08" db="UniProtKB">
        <authorList>
            <consortium name="RefSeq"/>
        </authorList>
    </citation>
    <scope>IDENTIFICATION</scope>
</reference>
<feature type="region of interest" description="Disordered" evidence="1">
    <location>
        <begin position="129"/>
        <end position="163"/>
    </location>
</feature>
<evidence type="ECO:0000259" key="2">
    <source>
        <dbReference type="Pfam" id="PF10180"/>
    </source>
</evidence>
<feature type="compositionally biased region" description="Polar residues" evidence="1">
    <location>
        <begin position="63"/>
        <end position="77"/>
    </location>
</feature>
<evidence type="ECO:0000313" key="4">
    <source>
        <dbReference type="RefSeq" id="XP_015595587.1"/>
    </source>
</evidence>
<dbReference type="AlphaFoldDB" id="A0AAJ7FJY9"/>
<sequence>MGSESGTVNFEVKKAKARKRTKKKIKIEEDSALGVNSNGAETADKSGHEFKIVKVEQVKSEEISSVSPSNGVSNQYTEFKDDRRTTGNGKRKQKNDQNSIENVNNGSLMKKIKGSGNLVNEIKEEIDRNDEEVMEGDKKNAKKPSKRQVKREKAEQKEMDKREASRLEVMQKALSYVSKWKHAKSEWKFEKIRQIWLIDHLLDKNLIPDAIFPTVLEYFEGCKGMARELLLKKGMDVIKKLEDEEDDETKDSIMESVEYKRARQLLQALPTET</sequence>
<dbReference type="Proteomes" id="UP000694920">
    <property type="component" value="Unplaced"/>
</dbReference>
<dbReference type="GeneID" id="107267906"/>
<protein>
    <submittedName>
        <fullName evidence="4">Uncharacterized protein C7orf50 homolog</fullName>
    </submittedName>
</protein>
<dbReference type="InterPro" id="IPR019327">
    <property type="entry name" value="WKF"/>
</dbReference>
<feature type="region of interest" description="Disordered" evidence="1">
    <location>
        <begin position="1"/>
        <end position="23"/>
    </location>
</feature>
<organism evidence="3 4">
    <name type="scientific">Cephus cinctus</name>
    <name type="common">Wheat stem sawfly</name>
    <dbReference type="NCBI Taxonomy" id="211228"/>
    <lineage>
        <taxon>Eukaryota</taxon>
        <taxon>Metazoa</taxon>
        <taxon>Ecdysozoa</taxon>
        <taxon>Arthropoda</taxon>
        <taxon>Hexapoda</taxon>
        <taxon>Insecta</taxon>
        <taxon>Pterygota</taxon>
        <taxon>Neoptera</taxon>
        <taxon>Endopterygota</taxon>
        <taxon>Hymenoptera</taxon>
        <taxon>Cephoidea</taxon>
        <taxon>Cephidae</taxon>
        <taxon>Cephus</taxon>
    </lineage>
</organism>
<feature type="compositionally biased region" description="Polar residues" evidence="1">
    <location>
        <begin position="96"/>
        <end position="107"/>
    </location>
</feature>
<proteinExistence type="predicted"/>
<evidence type="ECO:0000256" key="1">
    <source>
        <dbReference type="SAM" id="MobiDB-lite"/>
    </source>
</evidence>
<feature type="compositionally biased region" description="Basic residues" evidence="1">
    <location>
        <begin position="140"/>
        <end position="150"/>
    </location>
</feature>
<dbReference type="KEGG" id="ccin:107267906"/>
<dbReference type="RefSeq" id="XP_015595587.1">
    <property type="nucleotide sequence ID" value="XM_015740101.2"/>
</dbReference>
<feature type="domain" description="WKF" evidence="2">
    <location>
        <begin position="175"/>
        <end position="235"/>
    </location>
</feature>
<feature type="region of interest" description="Disordered" evidence="1">
    <location>
        <begin position="59"/>
        <end position="114"/>
    </location>
</feature>
<gene>
    <name evidence="4" type="primary">LOC107267906</name>
</gene>
<dbReference type="Pfam" id="PF10180">
    <property type="entry name" value="WKF"/>
    <property type="match status" value="1"/>
</dbReference>
<name>A0AAJ7FJY9_CEPCN</name>
<accession>A0AAJ7FJY9</accession>
<feature type="compositionally biased region" description="Basic and acidic residues" evidence="1">
    <location>
        <begin position="151"/>
        <end position="163"/>
    </location>
</feature>
<keyword evidence="3" id="KW-1185">Reference proteome</keyword>
<dbReference type="PANTHER" id="PTHR22306">
    <property type="entry name" value="CHROMOSOME 7 OPEN READING FRAME 50"/>
    <property type="match status" value="1"/>
</dbReference>
<dbReference type="PANTHER" id="PTHR22306:SF2">
    <property type="entry name" value="CHROMOSOME 7 OPEN READING FRAME 50"/>
    <property type="match status" value="1"/>
</dbReference>
<evidence type="ECO:0000313" key="3">
    <source>
        <dbReference type="Proteomes" id="UP000694920"/>
    </source>
</evidence>